<dbReference type="Pfam" id="PF08100">
    <property type="entry name" value="Dimerisation"/>
    <property type="match status" value="1"/>
</dbReference>
<dbReference type="Pfam" id="PF00891">
    <property type="entry name" value="Methyltransf_2"/>
    <property type="match status" value="1"/>
</dbReference>
<keyword evidence="1 6" id="KW-0489">Methyltransferase</keyword>
<dbReference type="Gene3D" id="3.40.50.150">
    <property type="entry name" value="Vaccinia Virus protein VP39"/>
    <property type="match status" value="1"/>
</dbReference>
<dbReference type="OrthoDB" id="1606438at2759"/>
<evidence type="ECO:0000259" key="4">
    <source>
        <dbReference type="Pfam" id="PF00891"/>
    </source>
</evidence>
<dbReference type="Proteomes" id="UP000320762">
    <property type="component" value="Unassembled WGS sequence"/>
</dbReference>
<evidence type="ECO:0000313" key="6">
    <source>
        <dbReference type="EMBL" id="TRM69653.1"/>
    </source>
</evidence>
<keyword evidence="2 6" id="KW-0808">Transferase</keyword>
<evidence type="ECO:0000256" key="1">
    <source>
        <dbReference type="ARBA" id="ARBA00022603"/>
    </source>
</evidence>
<keyword evidence="7" id="KW-1185">Reference proteome</keyword>
<proteinExistence type="predicted"/>
<dbReference type="AlphaFoldDB" id="A0A550CY07"/>
<evidence type="ECO:0000259" key="5">
    <source>
        <dbReference type="Pfam" id="PF08100"/>
    </source>
</evidence>
<name>A0A550CY07_9AGAR</name>
<dbReference type="PROSITE" id="PS51683">
    <property type="entry name" value="SAM_OMT_II"/>
    <property type="match status" value="1"/>
</dbReference>
<protein>
    <submittedName>
        <fullName evidence="6">O-methyltransferase-domain-containing protein</fullName>
    </submittedName>
</protein>
<dbReference type="PANTHER" id="PTHR43712:SF2">
    <property type="entry name" value="O-METHYLTRANSFERASE CICE"/>
    <property type="match status" value="1"/>
</dbReference>
<dbReference type="InterPro" id="IPR001077">
    <property type="entry name" value="COMT_C"/>
</dbReference>
<dbReference type="SUPFAM" id="SSF53335">
    <property type="entry name" value="S-adenosyl-L-methionine-dependent methyltransferases"/>
    <property type="match status" value="1"/>
</dbReference>
<dbReference type="InterPro" id="IPR029063">
    <property type="entry name" value="SAM-dependent_MTases_sf"/>
</dbReference>
<evidence type="ECO:0000256" key="2">
    <source>
        <dbReference type="ARBA" id="ARBA00022679"/>
    </source>
</evidence>
<keyword evidence="3" id="KW-0949">S-adenosyl-L-methionine</keyword>
<comment type="caution">
    <text evidence="6">The sequence shown here is derived from an EMBL/GenBank/DDBJ whole genome shotgun (WGS) entry which is preliminary data.</text>
</comment>
<dbReference type="InterPro" id="IPR012967">
    <property type="entry name" value="COMT_dimerisation"/>
</dbReference>
<accession>A0A550CY07</accession>
<dbReference type="GO" id="GO:0008171">
    <property type="term" value="F:O-methyltransferase activity"/>
    <property type="evidence" value="ECO:0007669"/>
    <property type="project" value="InterPro"/>
</dbReference>
<dbReference type="InterPro" id="IPR036390">
    <property type="entry name" value="WH_DNA-bd_sf"/>
</dbReference>
<organism evidence="6 7">
    <name type="scientific">Schizophyllum amplum</name>
    <dbReference type="NCBI Taxonomy" id="97359"/>
    <lineage>
        <taxon>Eukaryota</taxon>
        <taxon>Fungi</taxon>
        <taxon>Dikarya</taxon>
        <taxon>Basidiomycota</taxon>
        <taxon>Agaricomycotina</taxon>
        <taxon>Agaricomycetes</taxon>
        <taxon>Agaricomycetidae</taxon>
        <taxon>Agaricales</taxon>
        <taxon>Schizophyllaceae</taxon>
        <taxon>Schizophyllum</taxon>
    </lineage>
</organism>
<dbReference type="InterPro" id="IPR016461">
    <property type="entry name" value="COMT-like"/>
</dbReference>
<dbReference type="GO" id="GO:0046983">
    <property type="term" value="F:protein dimerization activity"/>
    <property type="evidence" value="ECO:0007669"/>
    <property type="project" value="InterPro"/>
</dbReference>
<dbReference type="Gene3D" id="1.10.10.10">
    <property type="entry name" value="Winged helix-like DNA-binding domain superfamily/Winged helix DNA-binding domain"/>
    <property type="match status" value="1"/>
</dbReference>
<feature type="domain" description="O-methyltransferase C-terminal" evidence="4">
    <location>
        <begin position="202"/>
        <end position="422"/>
    </location>
</feature>
<dbReference type="GO" id="GO:0032259">
    <property type="term" value="P:methylation"/>
    <property type="evidence" value="ECO:0007669"/>
    <property type="project" value="UniProtKB-KW"/>
</dbReference>
<gene>
    <name evidence="6" type="ORF">BD626DRAFT_474876</name>
</gene>
<evidence type="ECO:0000256" key="3">
    <source>
        <dbReference type="ARBA" id="ARBA00022691"/>
    </source>
</evidence>
<evidence type="ECO:0000313" key="7">
    <source>
        <dbReference type="Proteomes" id="UP000320762"/>
    </source>
</evidence>
<reference evidence="6 7" key="1">
    <citation type="journal article" date="2019" name="New Phytol.">
        <title>Comparative genomics reveals unique wood-decay strategies and fruiting body development in the Schizophyllaceae.</title>
        <authorList>
            <person name="Almasi E."/>
            <person name="Sahu N."/>
            <person name="Krizsan K."/>
            <person name="Balint B."/>
            <person name="Kovacs G.M."/>
            <person name="Kiss B."/>
            <person name="Cseklye J."/>
            <person name="Drula E."/>
            <person name="Henrissat B."/>
            <person name="Nagy I."/>
            <person name="Chovatia M."/>
            <person name="Adam C."/>
            <person name="LaButti K."/>
            <person name="Lipzen A."/>
            <person name="Riley R."/>
            <person name="Grigoriev I.V."/>
            <person name="Nagy L.G."/>
        </authorList>
    </citation>
    <scope>NUCLEOTIDE SEQUENCE [LARGE SCALE GENOMIC DNA]</scope>
    <source>
        <strain evidence="6 7">NL-1724</strain>
    </source>
</reference>
<dbReference type="InterPro" id="IPR036388">
    <property type="entry name" value="WH-like_DNA-bd_sf"/>
</dbReference>
<sequence length="443" mass="48699">MALATLLALKDALNEAIDSVAQEWASHGAPAALDDSSNLGGASTLPTKRCYDASKTAIGAAGMLQVLMKDPRDHVMETAAQYLEARALHAASLARIPDILQRAESEGKQDGLNAEEIAAKTGYDVRKCDRFMRLLATSHIFRQTGPHKYANNRSSAVLVDNAALSNYVDLYGSEWFAASTHFVSALSDDTHDVKRAAFTQDRVYNTQGTDMWQYNDDHPVRHDMFATAMAGSAQGNTQAVIEDYPWAALGKGTLVDVGGGVGTLSFPLLKAFSDLSLVIQDRASVLAQAANYWKENFASIPADRVQLQEHDFFTTNPVRGAKAYMLRYIMDDWNDVLCEKILSGIRESMGTGSRVLIVEALVTPSYISDVDVEIQRAPPPLLPNYGVAQRFVHCRDMNMMTLINGTERSHDEMKSIVERAGLQVKKVWVCRGALYITECVLKE</sequence>
<dbReference type="SUPFAM" id="SSF46785">
    <property type="entry name" value="Winged helix' DNA-binding domain"/>
    <property type="match status" value="1"/>
</dbReference>
<feature type="domain" description="O-methyltransferase dimerisation" evidence="5">
    <location>
        <begin position="76"/>
        <end position="159"/>
    </location>
</feature>
<dbReference type="PANTHER" id="PTHR43712">
    <property type="entry name" value="PUTATIVE (AFU_ORTHOLOGUE AFUA_4G14580)-RELATED"/>
    <property type="match status" value="1"/>
</dbReference>
<dbReference type="EMBL" id="VDMD01000001">
    <property type="protein sequence ID" value="TRM69653.1"/>
    <property type="molecule type" value="Genomic_DNA"/>
</dbReference>